<organism evidence="1 2">
    <name type="scientific">Methylomonas denitrificans</name>
    <dbReference type="NCBI Taxonomy" id="1538553"/>
    <lineage>
        <taxon>Bacteria</taxon>
        <taxon>Pseudomonadati</taxon>
        <taxon>Pseudomonadota</taxon>
        <taxon>Gammaproteobacteria</taxon>
        <taxon>Methylococcales</taxon>
        <taxon>Methylococcaceae</taxon>
        <taxon>Methylomonas</taxon>
    </lineage>
</organism>
<accession>A0A126T359</accession>
<name>A0A126T359_9GAMM</name>
<sequence length="163" mass="19066">MVVTIAQRLLTEDLQRADFRIGASKNYWRLAEEISEGDWPFVYTWIEAAPRQNSPNRFLVRWNVEGYGTQPTTGAFWNMEINNFLQPDQWPKGRPGSVVESVFKVAGWAAPGQGFYHPYDRQARNGHDWQSTNPKFLWTEQNTLTDFISLVHRWLNCEDYYGC</sequence>
<dbReference type="Pfam" id="PF24702">
    <property type="entry name" value="DUF7665"/>
    <property type="match status" value="1"/>
</dbReference>
<reference evidence="1 2" key="1">
    <citation type="journal article" date="2015" name="Environ. Microbiol.">
        <title>Methane oxidation coupled to nitrate reduction under hypoxia by the Gammaproteobacterium Methylomonas denitrificans, sp. nov. type strain FJG1.</title>
        <authorList>
            <person name="Kits K.D."/>
            <person name="Klotz M.G."/>
            <person name="Stein L.Y."/>
        </authorList>
    </citation>
    <scope>NUCLEOTIDE SEQUENCE [LARGE SCALE GENOMIC DNA]</scope>
    <source>
        <strain evidence="1 2">FJG1</strain>
    </source>
</reference>
<dbReference type="RefSeq" id="WP_036274949.1">
    <property type="nucleotide sequence ID" value="NZ_CP014476.1"/>
</dbReference>
<dbReference type="AlphaFoldDB" id="A0A126T359"/>
<dbReference type="STRING" id="1538553.JT25_008385"/>
<dbReference type="InterPro" id="IPR056082">
    <property type="entry name" value="BilB-like"/>
</dbReference>
<dbReference type="KEGG" id="mdn:JT25_008385"/>
<keyword evidence="2" id="KW-1185">Reference proteome</keyword>
<protein>
    <submittedName>
        <fullName evidence="1">Uncharacterized protein</fullName>
    </submittedName>
</protein>
<dbReference type="EMBL" id="CP014476">
    <property type="protein sequence ID" value="AMK76509.1"/>
    <property type="molecule type" value="Genomic_DNA"/>
</dbReference>
<evidence type="ECO:0000313" key="1">
    <source>
        <dbReference type="EMBL" id="AMK76509.1"/>
    </source>
</evidence>
<evidence type="ECO:0000313" key="2">
    <source>
        <dbReference type="Proteomes" id="UP000030512"/>
    </source>
</evidence>
<dbReference type="Proteomes" id="UP000030512">
    <property type="component" value="Chromosome"/>
</dbReference>
<proteinExistence type="predicted"/>
<gene>
    <name evidence="1" type="ORF">JT25_008385</name>
</gene>